<protein>
    <submittedName>
        <fullName evidence="3">Amidohydrolase</fullName>
    </submittedName>
</protein>
<dbReference type="Gene3D" id="2.30.40.10">
    <property type="entry name" value="Urease, subunit C, domain 1"/>
    <property type="match status" value="1"/>
</dbReference>
<dbReference type="SUPFAM" id="SSF51556">
    <property type="entry name" value="Metallo-dependent hydrolases"/>
    <property type="match status" value="1"/>
</dbReference>
<dbReference type="InParanoid" id="Q02DB3"/>
<dbReference type="PANTHER" id="PTHR43135">
    <property type="entry name" value="ALPHA-D-RIBOSE 1-METHYLPHOSPHONATE 5-TRIPHOSPHATE DIPHOSPHATASE"/>
    <property type="match status" value="1"/>
</dbReference>
<dbReference type="InterPro" id="IPR051781">
    <property type="entry name" value="Metallo-dep_Hydrolase"/>
</dbReference>
<evidence type="ECO:0000259" key="2">
    <source>
        <dbReference type="Pfam" id="PF01979"/>
    </source>
</evidence>
<keyword evidence="1" id="KW-0732">Signal</keyword>
<gene>
    <name evidence="3" type="ordered locus">Acid_1969</name>
</gene>
<dbReference type="STRING" id="234267.Acid_1969"/>
<dbReference type="AlphaFoldDB" id="Q02DB3"/>
<keyword evidence="3" id="KW-0378">Hydrolase</keyword>
<dbReference type="GO" id="GO:0016810">
    <property type="term" value="F:hydrolase activity, acting on carbon-nitrogen (but not peptide) bonds"/>
    <property type="evidence" value="ECO:0007669"/>
    <property type="project" value="InterPro"/>
</dbReference>
<organism evidence="3">
    <name type="scientific">Solibacter usitatus (strain Ellin6076)</name>
    <dbReference type="NCBI Taxonomy" id="234267"/>
    <lineage>
        <taxon>Bacteria</taxon>
        <taxon>Pseudomonadati</taxon>
        <taxon>Acidobacteriota</taxon>
        <taxon>Terriglobia</taxon>
        <taxon>Bryobacterales</taxon>
        <taxon>Solibacteraceae</taxon>
        <taxon>Candidatus Solibacter</taxon>
    </lineage>
</organism>
<dbReference type="eggNOG" id="COG1228">
    <property type="taxonomic scope" value="Bacteria"/>
</dbReference>
<dbReference type="InterPro" id="IPR011059">
    <property type="entry name" value="Metal-dep_hydrolase_composite"/>
</dbReference>
<evidence type="ECO:0000313" key="3">
    <source>
        <dbReference type="EMBL" id="ABJ82959.1"/>
    </source>
</evidence>
<dbReference type="SUPFAM" id="SSF51338">
    <property type="entry name" value="Composite domain of metallo-dependent hydrolases"/>
    <property type="match status" value="1"/>
</dbReference>
<dbReference type="EMBL" id="CP000473">
    <property type="protein sequence ID" value="ABJ82959.1"/>
    <property type="molecule type" value="Genomic_DNA"/>
</dbReference>
<dbReference type="Pfam" id="PF01979">
    <property type="entry name" value="Amidohydro_1"/>
    <property type="match status" value="1"/>
</dbReference>
<feature type="domain" description="Amidohydrolase-related" evidence="2">
    <location>
        <begin position="73"/>
        <end position="399"/>
    </location>
</feature>
<dbReference type="InterPro" id="IPR032466">
    <property type="entry name" value="Metal_Hydrolase"/>
</dbReference>
<evidence type="ECO:0000256" key="1">
    <source>
        <dbReference type="SAM" id="SignalP"/>
    </source>
</evidence>
<dbReference type="HOGENOM" id="CLU_023620_2_2_0"/>
<feature type="signal peptide" evidence="1">
    <location>
        <begin position="1"/>
        <end position="21"/>
    </location>
</feature>
<proteinExistence type="predicted"/>
<dbReference type="PANTHER" id="PTHR43135:SF3">
    <property type="entry name" value="ALPHA-D-RIBOSE 1-METHYLPHOSPHONATE 5-TRIPHOSPHATE DIPHOSPHATASE"/>
    <property type="match status" value="1"/>
</dbReference>
<feature type="chain" id="PRO_5004163486" evidence="1">
    <location>
        <begin position="22"/>
        <end position="406"/>
    </location>
</feature>
<dbReference type="InterPro" id="IPR006680">
    <property type="entry name" value="Amidohydro-rel"/>
</dbReference>
<dbReference type="KEGG" id="sus:Acid_1969"/>
<name>Q02DB3_SOLUE</name>
<dbReference type="FunCoup" id="Q02DB3">
    <property type="interactions" value="13"/>
</dbReference>
<accession>Q02DB3</accession>
<dbReference type="Gene3D" id="3.20.20.140">
    <property type="entry name" value="Metal-dependent hydrolases"/>
    <property type="match status" value="1"/>
</dbReference>
<reference evidence="3" key="1">
    <citation type="submission" date="2006-10" db="EMBL/GenBank/DDBJ databases">
        <title>Complete sequence of Solibacter usitatus Ellin6076.</title>
        <authorList>
            <consortium name="US DOE Joint Genome Institute"/>
            <person name="Copeland A."/>
            <person name="Lucas S."/>
            <person name="Lapidus A."/>
            <person name="Barry K."/>
            <person name="Detter J.C."/>
            <person name="Glavina del Rio T."/>
            <person name="Hammon N."/>
            <person name="Israni S."/>
            <person name="Dalin E."/>
            <person name="Tice H."/>
            <person name="Pitluck S."/>
            <person name="Thompson L.S."/>
            <person name="Brettin T."/>
            <person name="Bruce D."/>
            <person name="Han C."/>
            <person name="Tapia R."/>
            <person name="Gilna P."/>
            <person name="Schmutz J."/>
            <person name="Larimer F."/>
            <person name="Land M."/>
            <person name="Hauser L."/>
            <person name="Kyrpides N."/>
            <person name="Mikhailova N."/>
            <person name="Janssen P.H."/>
            <person name="Kuske C.R."/>
            <person name="Richardson P."/>
        </authorList>
    </citation>
    <scope>NUCLEOTIDE SEQUENCE</scope>
    <source>
        <strain evidence="3">Ellin6076</strain>
    </source>
</reference>
<dbReference type="OrthoDB" id="9802793at2"/>
<sequence precursor="true">MRKLLRPIVNTVLFLPWLAAAQERSVALRVATAFDGKGKIIHNTTIVVQGTKILRIGGTVPAGAITYDLTDLTVSPGWIDTHSHVMYHFGDDARNGGRGEPPVHAMLRGVDNAILTLEAGFTTIQSPGSLQDKELRDAIARGVIPGPRLLTSLQPLMENSGPPEKLRELVRQRKQDGADFIKLFASKSIREGGAQTMTDEQLQAACGEAKALGLRTLVHAHSAESAKAATLAGCTSIEHGAYVTDEVFDLMAKRGTYYDPNIGLVLQNYLENKSKFLGSGNYNEEGFAFMEKGLTITRDTFKRALTHKDLKIVYGTDAVAGAHGRNYEEFIVRVRDGGQAPMAAIESATSISAESMNLQDQIGALAPGMQADIIAFDGNPLQDVTAVRRVVFVMKGGTVFESRLGH</sequence>